<dbReference type="AlphaFoldDB" id="A0A6G1BEY7"/>
<dbReference type="EMBL" id="VOAJ01000906">
    <property type="protein sequence ID" value="KAF0886341.1"/>
    <property type="molecule type" value="Genomic_DNA"/>
</dbReference>
<reference evidence="1 2" key="1">
    <citation type="submission" date="2019-11" db="EMBL/GenBank/DDBJ databases">
        <authorList>
            <person name="Yang C."/>
            <person name="Li F."/>
        </authorList>
    </citation>
    <scope>NUCLEOTIDE SEQUENCE [LARGE SCALE GENOMIC DNA]</scope>
    <source>
        <strain evidence="1">KB4526</strain>
        <tissue evidence="1">Muscle</tissue>
    </source>
</reference>
<dbReference type="Proteomes" id="UP000475037">
    <property type="component" value="Unassembled WGS sequence"/>
</dbReference>
<dbReference type="PANTHER" id="PTHR33064">
    <property type="entry name" value="POL PROTEIN"/>
    <property type="match status" value="1"/>
</dbReference>
<dbReference type="PANTHER" id="PTHR33064:SF37">
    <property type="entry name" value="RIBONUCLEASE H"/>
    <property type="match status" value="1"/>
</dbReference>
<dbReference type="InterPro" id="IPR043502">
    <property type="entry name" value="DNA/RNA_pol_sf"/>
</dbReference>
<evidence type="ECO:0000313" key="1">
    <source>
        <dbReference type="EMBL" id="KAF0886341.1"/>
    </source>
</evidence>
<evidence type="ECO:0000313" key="2">
    <source>
        <dbReference type="Proteomes" id="UP000475037"/>
    </source>
</evidence>
<protein>
    <submittedName>
        <fullName evidence="1">POLY protein</fullName>
    </submittedName>
</protein>
<feature type="non-terminal residue" evidence="1">
    <location>
        <position position="1"/>
    </location>
</feature>
<name>A0A6G1BEY7_CROCR</name>
<dbReference type="SUPFAM" id="SSF56672">
    <property type="entry name" value="DNA/RNA polymerases"/>
    <property type="match status" value="1"/>
</dbReference>
<keyword evidence="2" id="KW-1185">Reference proteome</keyword>
<feature type="non-terminal residue" evidence="1">
    <location>
        <position position="109"/>
    </location>
</feature>
<dbReference type="Gene3D" id="3.10.10.10">
    <property type="entry name" value="HIV Type 1 Reverse Transcriptase, subunit A, domain 1"/>
    <property type="match status" value="1"/>
</dbReference>
<proteinExistence type="predicted"/>
<sequence>LLKYGIFRPCQSPGNTPLLPVQKPDTDDYQLVQDLQAVNQVTVTKHPVVPTLHTLLGLIPAETTFFTCLDLKDAFFCIYLAPQSQLIFVFQWEDPENGDKGQLTWTKLP</sequence>
<comment type="caution">
    <text evidence="1">The sequence shown here is derived from an EMBL/GenBank/DDBJ whole genome shotgun (WGS) entry which is preliminary data.</text>
</comment>
<organism evidence="1 2">
    <name type="scientific">Crocuta crocuta</name>
    <name type="common">Spotted hyena</name>
    <dbReference type="NCBI Taxonomy" id="9678"/>
    <lineage>
        <taxon>Eukaryota</taxon>
        <taxon>Metazoa</taxon>
        <taxon>Chordata</taxon>
        <taxon>Craniata</taxon>
        <taxon>Vertebrata</taxon>
        <taxon>Euteleostomi</taxon>
        <taxon>Mammalia</taxon>
        <taxon>Eutheria</taxon>
        <taxon>Laurasiatheria</taxon>
        <taxon>Carnivora</taxon>
        <taxon>Feliformia</taxon>
        <taxon>Hyaenidae</taxon>
        <taxon>Crocuta</taxon>
    </lineage>
</organism>
<dbReference type="Gene3D" id="3.30.70.270">
    <property type="match status" value="1"/>
</dbReference>
<dbReference type="InterPro" id="IPR051320">
    <property type="entry name" value="Viral_Replic_Matur_Polypro"/>
</dbReference>
<accession>A0A6G1BEY7</accession>
<dbReference type="InterPro" id="IPR043128">
    <property type="entry name" value="Rev_trsase/Diguanyl_cyclase"/>
</dbReference>
<gene>
    <name evidence="1" type="primary">Pol_49</name>
    <name evidence="1" type="ORF">FOF47_R04511</name>
</gene>